<dbReference type="EMBL" id="BJYL01000003">
    <property type="protein sequence ID" value="GEN81854.1"/>
    <property type="molecule type" value="Genomic_DNA"/>
</dbReference>
<dbReference type="RefSeq" id="WP_147054323.1">
    <property type="nucleotide sequence ID" value="NZ_BJYL01000003.1"/>
</dbReference>
<dbReference type="InterPro" id="IPR038377">
    <property type="entry name" value="Na/Glc_symporter_sf"/>
</dbReference>
<dbReference type="InterPro" id="IPR050277">
    <property type="entry name" value="Sodium:Solute_Symporter"/>
</dbReference>
<keyword evidence="7 10" id="KW-1133">Transmembrane helix</keyword>
<dbReference type="GO" id="GO:0015293">
    <property type="term" value="F:symporter activity"/>
    <property type="evidence" value="ECO:0007669"/>
    <property type="project" value="UniProtKB-KW"/>
</dbReference>
<dbReference type="AlphaFoldDB" id="A0A511Z312"/>
<keyword evidence="6" id="KW-0769">Symport</keyword>
<evidence type="ECO:0000256" key="5">
    <source>
        <dbReference type="ARBA" id="ARBA00022692"/>
    </source>
</evidence>
<dbReference type="GO" id="GO:0005886">
    <property type="term" value="C:plasma membrane"/>
    <property type="evidence" value="ECO:0007669"/>
    <property type="project" value="UniProtKB-SubCell"/>
</dbReference>
<sequence length="492" mass="52653">MVISVVVLVLYLALCIGIGIYANRAQRAGTAHDYLTGGSNVGFFVNGVAIFAAFATGGTMLGNMGLSYVGGWGYITAYNAGVAVGYLITAFFIAKVFRNMNVSTVPEFIRERFNNKTLNIIVPLILIGTLTAYLVAQMKVGGLLGERLFNIPYTWSVVLIGAVYIFYTAYGGMKAVTLTDFLQGLIMIAVVLVTGVVAVTKGGGVGNLYSLAQEISPQWTQTTAYPHIAYIGGFLVWASVLAILPHTVMRIFSAKNERTGRASLTLGVGMYIITSIFTCILVIALTIILNNGAALPDNDAAFLLFLDQAVPDIVKAIAYAGIFAAVMSSVSAMLLALGAALAYDLIGTLKPDFSEEKKRKLVPLSIVGFGILTLLLSMNPPELLTLLYSAAMGLLASSLFFPAILGIWWKRMNNAGALAGTLAGAISYLILLWGFEMPPLSEIAVSLPTSLLFSILFSLMTAPPTKEQMRRITIAHEREYTAEDEKQGAEIG</sequence>
<feature type="transmembrane region" description="Helical" evidence="10">
    <location>
        <begin position="264"/>
        <end position="289"/>
    </location>
</feature>
<feature type="transmembrane region" description="Helical" evidence="10">
    <location>
        <begin position="441"/>
        <end position="462"/>
    </location>
</feature>
<feature type="transmembrane region" description="Helical" evidence="10">
    <location>
        <begin position="6"/>
        <end position="22"/>
    </location>
</feature>
<dbReference type="GO" id="GO:0015123">
    <property type="term" value="F:acetate transmembrane transporter activity"/>
    <property type="evidence" value="ECO:0007669"/>
    <property type="project" value="TreeGrafter"/>
</dbReference>
<dbReference type="GO" id="GO:0006847">
    <property type="term" value="P:plasma membrane acetate transport"/>
    <property type="evidence" value="ECO:0007669"/>
    <property type="project" value="TreeGrafter"/>
</dbReference>
<dbReference type="PROSITE" id="PS50283">
    <property type="entry name" value="NA_SOLUT_SYMP_3"/>
    <property type="match status" value="1"/>
</dbReference>
<dbReference type="Proteomes" id="UP000321901">
    <property type="component" value="Unassembled WGS sequence"/>
</dbReference>
<accession>A0A511Z312</accession>
<feature type="transmembrane region" description="Helical" evidence="10">
    <location>
        <begin position="148"/>
        <end position="169"/>
    </location>
</feature>
<evidence type="ECO:0000256" key="7">
    <source>
        <dbReference type="ARBA" id="ARBA00022989"/>
    </source>
</evidence>
<evidence type="ECO:0000256" key="10">
    <source>
        <dbReference type="SAM" id="Phobius"/>
    </source>
</evidence>
<evidence type="ECO:0000256" key="6">
    <source>
        <dbReference type="ARBA" id="ARBA00022847"/>
    </source>
</evidence>
<keyword evidence="4" id="KW-1003">Cell membrane</keyword>
<comment type="subcellular location">
    <subcellularLocation>
        <location evidence="1">Cell membrane</location>
        <topology evidence="1">Multi-pass membrane protein</topology>
    </subcellularLocation>
</comment>
<feature type="transmembrane region" description="Helical" evidence="10">
    <location>
        <begin position="361"/>
        <end position="380"/>
    </location>
</feature>
<organism evidence="11 12">
    <name type="scientific">Sporosarcina luteola</name>
    <dbReference type="NCBI Taxonomy" id="582850"/>
    <lineage>
        <taxon>Bacteria</taxon>
        <taxon>Bacillati</taxon>
        <taxon>Bacillota</taxon>
        <taxon>Bacilli</taxon>
        <taxon>Bacillales</taxon>
        <taxon>Caryophanaceae</taxon>
        <taxon>Sporosarcina</taxon>
    </lineage>
</organism>
<comment type="similarity">
    <text evidence="2 9">Belongs to the sodium:solute symporter (SSF) (TC 2.A.21) family.</text>
</comment>
<keyword evidence="8 10" id="KW-0472">Membrane</keyword>
<evidence type="ECO:0000256" key="2">
    <source>
        <dbReference type="ARBA" id="ARBA00006434"/>
    </source>
</evidence>
<keyword evidence="3" id="KW-0813">Transport</keyword>
<evidence type="ECO:0000313" key="12">
    <source>
        <dbReference type="Proteomes" id="UP000321901"/>
    </source>
</evidence>
<dbReference type="InterPro" id="IPR001734">
    <property type="entry name" value="Na/solute_symporter"/>
</dbReference>
<dbReference type="OrthoDB" id="9810181at2"/>
<evidence type="ECO:0000256" key="8">
    <source>
        <dbReference type="ARBA" id="ARBA00023136"/>
    </source>
</evidence>
<evidence type="ECO:0000313" key="11">
    <source>
        <dbReference type="EMBL" id="GEN81854.1"/>
    </source>
</evidence>
<proteinExistence type="inferred from homology"/>
<feature type="transmembrane region" description="Helical" evidence="10">
    <location>
        <begin position="75"/>
        <end position="97"/>
    </location>
</feature>
<gene>
    <name evidence="11" type="ORF">SLU01_01660</name>
</gene>
<feature type="transmembrane region" description="Helical" evidence="10">
    <location>
        <begin position="386"/>
        <end position="408"/>
    </location>
</feature>
<feature type="transmembrane region" description="Helical" evidence="10">
    <location>
        <begin position="34"/>
        <end position="55"/>
    </location>
</feature>
<name>A0A511Z312_9BACL</name>
<keyword evidence="5 10" id="KW-0812">Transmembrane</keyword>
<evidence type="ECO:0000256" key="4">
    <source>
        <dbReference type="ARBA" id="ARBA00022475"/>
    </source>
</evidence>
<keyword evidence="12" id="KW-1185">Reference proteome</keyword>
<reference evidence="11 12" key="1">
    <citation type="submission" date="2019-07" db="EMBL/GenBank/DDBJ databases">
        <title>Whole genome shotgun sequence of Sporosarcina luteola NBRC 105378.</title>
        <authorList>
            <person name="Hosoyama A."/>
            <person name="Uohara A."/>
            <person name="Ohji S."/>
            <person name="Ichikawa N."/>
        </authorList>
    </citation>
    <scope>NUCLEOTIDE SEQUENCE [LARGE SCALE GENOMIC DNA]</scope>
    <source>
        <strain evidence="11 12">NBRC 105378</strain>
    </source>
</reference>
<protein>
    <submittedName>
        <fullName evidence="11">Sodium:proline symporter</fullName>
    </submittedName>
</protein>
<evidence type="ECO:0000256" key="9">
    <source>
        <dbReference type="RuleBase" id="RU362091"/>
    </source>
</evidence>
<dbReference type="PANTHER" id="PTHR48086">
    <property type="entry name" value="SODIUM/PROLINE SYMPORTER-RELATED"/>
    <property type="match status" value="1"/>
</dbReference>
<feature type="transmembrane region" description="Helical" evidence="10">
    <location>
        <begin position="181"/>
        <end position="204"/>
    </location>
</feature>
<evidence type="ECO:0000256" key="1">
    <source>
        <dbReference type="ARBA" id="ARBA00004651"/>
    </source>
</evidence>
<comment type="caution">
    <text evidence="11">The sequence shown here is derived from an EMBL/GenBank/DDBJ whole genome shotgun (WGS) entry which is preliminary data.</text>
</comment>
<dbReference type="Gene3D" id="1.20.1730.10">
    <property type="entry name" value="Sodium/glucose cotransporter"/>
    <property type="match status" value="1"/>
</dbReference>
<feature type="transmembrane region" description="Helical" evidence="10">
    <location>
        <begin position="224"/>
        <end position="244"/>
    </location>
</feature>
<feature type="transmembrane region" description="Helical" evidence="10">
    <location>
        <begin position="118"/>
        <end position="136"/>
    </location>
</feature>
<dbReference type="CDD" id="cd10322">
    <property type="entry name" value="SLC5sbd"/>
    <property type="match status" value="1"/>
</dbReference>
<evidence type="ECO:0000256" key="3">
    <source>
        <dbReference type="ARBA" id="ARBA00022448"/>
    </source>
</evidence>
<feature type="transmembrane region" description="Helical" evidence="10">
    <location>
        <begin position="415"/>
        <end position="435"/>
    </location>
</feature>
<feature type="transmembrane region" description="Helical" evidence="10">
    <location>
        <begin position="316"/>
        <end position="341"/>
    </location>
</feature>
<dbReference type="PANTHER" id="PTHR48086:SF6">
    <property type="entry name" value="CATION_ACETATE SYMPORTER ACTP"/>
    <property type="match status" value="1"/>
</dbReference>
<dbReference type="NCBIfam" id="TIGR00813">
    <property type="entry name" value="sss"/>
    <property type="match status" value="1"/>
</dbReference>
<dbReference type="Pfam" id="PF00474">
    <property type="entry name" value="SSF"/>
    <property type="match status" value="1"/>
</dbReference>